<dbReference type="InterPro" id="IPR052020">
    <property type="entry name" value="Cyclic_di-GMP/3'3'-cGAMP_PDE"/>
</dbReference>
<dbReference type="Gene3D" id="1.10.3210.10">
    <property type="entry name" value="Hypothetical protein af1432"/>
    <property type="match status" value="1"/>
</dbReference>
<dbReference type="InterPro" id="IPR011006">
    <property type="entry name" value="CheY-like_superfamily"/>
</dbReference>
<dbReference type="InterPro" id="IPR003607">
    <property type="entry name" value="HD/PDEase_dom"/>
</dbReference>
<dbReference type="PANTHER" id="PTHR45228">
    <property type="entry name" value="CYCLIC DI-GMP PHOSPHODIESTERASE TM_0186-RELATED"/>
    <property type="match status" value="1"/>
</dbReference>
<evidence type="ECO:0000259" key="4">
    <source>
        <dbReference type="PROSITE" id="PS50110"/>
    </source>
</evidence>
<evidence type="ECO:0000259" key="5">
    <source>
        <dbReference type="PROSITE" id="PS51832"/>
    </source>
</evidence>
<sequence length="352" mass="40106">MTNKKQLKPWKVLVVDDEIDVHDITELTLKRLVFEERNLKFIHAYSASEAKIKLLDHSDIAVALLDVVMEEDTSGLDLVKFIREDFKNESIRLILRTGNPGLAPEESVTLMYDINDYRGKTELTAQSLKTAIITALRAYKSIVTIQNLNCEIDQTQRELIYTLGEIAESRGIGLGRHVERVGRITALLAEKMNFPIEHLDHIRLGASMHDIGKMAINDNILNKPGILTAEEFEQMKKHCDYGHEILKNSERDLLKTAAIIAYEHHENYDSTGYPRGLKGEEIHLISRIVALVDVFDALATKRVYKEIWPQDEILSYIRSQSGLKFDPHVVEVFFENIDAINALIVSIESEDK</sequence>
<organism evidence="6 7">
    <name type="scientific">Fusibacter bizertensis</name>
    <dbReference type="NCBI Taxonomy" id="1488331"/>
    <lineage>
        <taxon>Bacteria</taxon>
        <taxon>Bacillati</taxon>
        <taxon>Bacillota</taxon>
        <taxon>Clostridia</taxon>
        <taxon>Eubacteriales</taxon>
        <taxon>Eubacteriales Family XII. Incertae Sedis</taxon>
        <taxon>Fusibacter</taxon>
    </lineage>
</organism>
<dbReference type="CDD" id="cd00156">
    <property type="entry name" value="REC"/>
    <property type="match status" value="1"/>
</dbReference>
<feature type="modified residue" description="4-aspartylphosphate" evidence="3">
    <location>
        <position position="66"/>
    </location>
</feature>
<evidence type="ECO:0000313" key="6">
    <source>
        <dbReference type="EMBL" id="MDH8679294.1"/>
    </source>
</evidence>
<comment type="caution">
    <text evidence="6">The sequence shown here is derived from an EMBL/GenBank/DDBJ whole genome shotgun (WGS) entry which is preliminary data.</text>
</comment>
<evidence type="ECO:0000256" key="1">
    <source>
        <dbReference type="ARBA" id="ARBA00018672"/>
    </source>
</evidence>
<dbReference type="SMART" id="SM00471">
    <property type="entry name" value="HDc"/>
    <property type="match status" value="1"/>
</dbReference>
<dbReference type="CDD" id="cd00077">
    <property type="entry name" value="HDc"/>
    <property type="match status" value="1"/>
</dbReference>
<dbReference type="InterPro" id="IPR037522">
    <property type="entry name" value="HD_GYP_dom"/>
</dbReference>
<dbReference type="Gene3D" id="3.40.50.2300">
    <property type="match status" value="1"/>
</dbReference>
<evidence type="ECO:0000256" key="2">
    <source>
        <dbReference type="ARBA" id="ARBA00024867"/>
    </source>
</evidence>
<name>A0ABT6NFS8_9FIRM</name>
<feature type="domain" description="HD-GYP" evidence="5">
    <location>
        <begin position="152"/>
        <end position="349"/>
    </location>
</feature>
<keyword evidence="3" id="KW-0597">Phosphoprotein</keyword>
<evidence type="ECO:0000313" key="7">
    <source>
        <dbReference type="Proteomes" id="UP001158045"/>
    </source>
</evidence>
<dbReference type="PROSITE" id="PS51832">
    <property type="entry name" value="HD_GYP"/>
    <property type="match status" value="1"/>
</dbReference>
<feature type="domain" description="Response regulatory" evidence="4">
    <location>
        <begin position="11"/>
        <end position="135"/>
    </location>
</feature>
<dbReference type="Proteomes" id="UP001158045">
    <property type="component" value="Unassembled WGS sequence"/>
</dbReference>
<accession>A0ABT6NFS8</accession>
<evidence type="ECO:0000256" key="3">
    <source>
        <dbReference type="PROSITE-ProRule" id="PRU00169"/>
    </source>
</evidence>
<dbReference type="SUPFAM" id="SSF52172">
    <property type="entry name" value="CheY-like"/>
    <property type="match status" value="1"/>
</dbReference>
<dbReference type="PROSITE" id="PS50110">
    <property type="entry name" value="RESPONSE_REGULATORY"/>
    <property type="match status" value="1"/>
</dbReference>
<protein>
    <recommendedName>
        <fullName evidence="1">Stage 0 sporulation protein A homolog</fullName>
    </recommendedName>
</protein>
<dbReference type="SUPFAM" id="SSF109604">
    <property type="entry name" value="HD-domain/PDEase-like"/>
    <property type="match status" value="1"/>
</dbReference>
<gene>
    <name evidence="6" type="ORF">QE109_14140</name>
</gene>
<reference evidence="6 7" key="1">
    <citation type="submission" date="2023-04" db="EMBL/GenBank/DDBJ databases">
        <title>Fusibacter bizertensis strain WBS, isolated from littoral bottom sediments of the Arctic seas - biochemical and genomic analysis.</title>
        <authorList>
            <person name="Brioukhanov A.L."/>
        </authorList>
    </citation>
    <scope>NUCLEOTIDE SEQUENCE [LARGE SCALE GENOMIC DNA]</scope>
    <source>
        <strain evidence="6 7">WBS</strain>
    </source>
</reference>
<keyword evidence="7" id="KW-1185">Reference proteome</keyword>
<dbReference type="RefSeq" id="WP_281095192.1">
    <property type="nucleotide sequence ID" value="NZ_JARYZI010000011.1"/>
</dbReference>
<proteinExistence type="predicted"/>
<dbReference type="EMBL" id="JARYZI010000011">
    <property type="protein sequence ID" value="MDH8679294.1"/>
    <property type="molecule type" value="Genomic_DNA"/>
</dbReference>
<dbReference type="PANTHER" id="PTHR45228:SF9">
    <property type="entry name" value="3'3'-CGAMP-SPECIFIC PHOSPHODIESTERASE 2"/>
    <property type="match status" value="1"/>
</dbReference>
<comment type="function">
    <text evidence="2">May play the central regulatory role in sporulation. It may be an element of the effector pathway responsible for the activation of sporulation genes in response to nutritional stress. Spo0A may act in concert with spo0H (a sigma factor) to control the expression of some genes that are critical to the sporulation process.</text>
</comment>
<dbReference type="Pfam" id="PF13487">
    <property type="entry name" value="HD_5"/>
    <property type="match status" value="1"/>
</dbReference>
<dbReference type="InterPro" id="IPR001789">
    <property type="entry name" value="Sig_transdc_resp-reg_receiver"/>
</dbReference>